<dbReference type="Gene3D" id="1.10.10.60">
    <property type="entry name" value="Homeodomain-like"/>
    <property type="match status" value="1"/>
</dbReference>
<keyword evidence="3" id="KW-0804">Transcription</keyword>
<dbReference type="PROSITE" id="PS50977">
    <property type="entry name" value="HTH_TETR_2"/>
    <property type="match status" value="1"/>
</dbReference>
<evidence type="ECO:0000313" key="6">
    <source>
        <dbReference type="EMBL" id="MDQ0535807.1"/>
    </source>
</evidence>
<dbReference type="SUPFAM" id="SSF48498">
    <property type="entry name" value="Tetracyclin repressor-like, C-terminal domain"/>
    <property type="match status" value="1"/>
</dbReference>
<dbReference type="Pfam" id="PF00440">
    <property type="entry name" value="TetR_N"/>
    <property type="match status" value="1"/>
</dbReference>
<dbReference type="PRINTS" id="PR00455">
    <property type="entry name" value="HTHTETR"/>
</dbReference>
<evidence type="ECO:0000256" key="2">
    <source>
        <dbReference type="ARBA" id="ARBA00023125"/>
    </source>
</evidence>
<dbReference type="InterPro" id="IPR009057">
    <property type="entry name" value="Homeodomain-like_sf"/>
</dbReference>
<keyword evidence="7" id="KW-1185">Reference proteome</keyword>
<evidence type="ECO:0000256" key="3">
    <source>
        <dbReference type="ARBA" id="ARBA00023163"/>
    </source>
</evidence>
<dbReference type="InterPro" id="IPR036271">
    <property type="entry name" value="Tet_transcr_reg_TetR-rel_C_sf"/>
</dbReference>
<dbReference type="RefSeq" id="WP_209987777.1">
    <property type="nucleotide sequence ID" value="NZ_JAGINO010000022.1"/>
</dbReference>
<evidence type="ECO:0000256" key="4">
    <source>
        <dbReference type="PROSITE-ProRule" id="PRU00335"/>
    </source>
</evidence>
<keyword evidence="1" id="KW-0805">Transcription regulation</keyword>
<proteinExistence type="predicted"/>
<dbReference type="PANTHER" id="PTHR47506">
    <property type="entry name" value="TRANSCRIPTIONAL REGULATORY PROTEIN"/>
    <property type="match status" value="1"/>
</dbReference>
<dbReference type="EMBL" id="JAUSVU010000020">
    <property type="protein sequence ID" value="MDQ0535807.1"/>
    <property type="molecule type" value="Genomic_DNA"/>
</dbReference>
<reference evidence="6 7" key="1">
    <citation type="submission" date="2023-07" db="EMBL/GenBank/DDBJ databases">
        <title>Genomic Encyclopedia of Type Strains, Phase IV (KMG-IV): sequencing the most valuable type-strain genomes for metagenomic binning, comparative biology and taxonomic classification.</title>
        <authorList>
            <person name="Goeker M."/>
        </authorList>
    </citation>
    <scope>NUCLEOTIDE SEQUENCE [LARGE SCALE GENOMIC DNA]</scope>
    <source>
        <strain evidence="6 7">DSM 19922</strain>
    </source>
</reference>
<keyword evidence="2 4" id="KW-0238">DNA-binding</keyword>
<name>A0ABU0MQQ7_9PROT</name>
<organism evidence="6 7">
    <name type="scientific">Azospirillum picis</name>
    <dbReference type="NCBI Taxonomy" id="488438"/>
    <lineage>
        <taxon>Bacteria</taxon>
        <taxon>Pseudomonadati</taxon>
        <taxon>Pseudomonadota</taxon>
        <taxon>Alphaproteobacteria</taxon>
        <taxon>Rhodospirillales</taxon>
        <taxon>Azospirillaceae</taxon>
        <taxon>Azospirillum</taxon>
    </lineage>
</organism>
<comment type="caution">
    <text evidence="6">The sequence shown here is derived from an EMBL/GenBank/DDBJ whole genome shotgun (WGS) entry which is preliminary data.</text>
</comment>
<sequence length="212" mass="22529">MTNVKNNRGRGRPPAFDRATVLERAMQVFWASGYDGASIPMLTEAMGISAQSLYAAFDSKEALYREAIEFYSRTIGGYAAQALEDEGDAIEAVARLLRESAETFARTTGTPGCMISTTPFDAANTPLALLGREMRAASVRLVEARLLKGIEDGQVSGGLDAHGWARYIGSVVQGMSVQARDGASAADLMDIARITADSLRSHRAGTGMTAAS</sequence>
<feature type="DNA-binding region" description="H-T-H motif" evidence="4">
    <location>
        <begin position="38"/>
        <end position="57"/>
    </location>
</feature>
<dbReference type="SUPFAM" id="SSF46689">
    <property type="entry name" value="Homeodomain-like"/>
    <property type="match status" value="1"/>
</dbReference>
<evidence type="ECO:0000259" key="5">
    <source>
        <dbReference type="PROSITE" id="PS50977"/>
    </source>
</evidence>
<dbReference type="InterPro" id="IPR001647">
    <property type="entry name" value="HTH_TetR"/>
</dbReference>
<dbReference type="PANTHER" id="PTHR47506:SF1">
    <property type="entry name" value="HTH-TYPE TRANSCRIPTIONAL REGULATOR YJDC"/>
    <property type="match status" value="1"/>
</dbReference>
<evidence type="ECO:0000313" key="7">
    <source>
        <dbReference type="Proteomes" id="UP001244552"/>
    </source>
</evidence>
<accession>A0ABU0MQQ7</accession>
<gene>
    <name evidence="6" type="ORF">QO018_004691</name>
</gene>
<protein>
    <submittedName>
        <fullName evidence="6">AcrR family transcriptional regulator</fullName>
    </submittedName>
</protein>
<feature type="domain" description="HTH tetR-type" evidence="5">
    <location>
        <begin position="15"/>
        <end position="75"/>
    </location>
</feature>
<dbReference type="Proteomes" id="UP001244552">
    <property type="component" value="Unassembled WGS sequence"/>
</dbReference>
<dbReference type="Gene3D" id="1.10.357.10">
    <property type="entry name" value="Tetracycline Repressor, domain 2"/>
    <property type="match status" value="1"/>
</dbReference>
<evidence type="ECO:0000256" key="1">
    <source>
        <dbReference type="ARBA" id="ARBA00023015"/>
    </source>
</evidence>